<dbReference type="SMART" id="SM00347">
    <property type="entry name" value="HTH_MARR"/>
    <property type="match status" value="1"/>
</dbReference>
<dbReference type="InterPro" id="IPR036390">
    <property type="entry name" value="WH_DNA-bd_sf"/>
</dbReference>
<reference evidence="5 6" key="1">
    <citation type="submission" date="2013-08" db="EMBL/GenBank/DDBJ databases">
        <authorList>
            <person name="Huang J."/>
            <person name="Wang G."/>
        </authorList>
    </citation>
    <scope>NUCLEOTIDE SEQUENCE [LARGE SCALE GENOMIC DNA]</scope>
    <source>
        <strain evidence="5 6">JSM 076056</strain>
    </source>
</reference>
<dbReference type="PRINTS" id="PR00598">
    <property type="entry name" value="HTHMARR"/>
</dbReference>
<evidence type="ECO:0000256" key="2">
    <source>
        <dbReference type="ARBA" id="ARBA00023125"/>
    </source>
</evidence>
<dbReference type="PANTHER" id="PTHR42756">
    <property type="entry name" value="TRANSCRIPTIONAL REGULATOR, MARR"/>
    <property type="match status" value="1"/>
</dbReference>
<dbReference type="Proteomes" id="UP000030528">
    <property type="component" value="Unassembled WGS sequence"/>
</dbReference>
<protein>
    <submittedName>
        <fullName evidence="5">MarR family transcripitonal regulator</fullName>
    </submittedName>
</protein>
<dbReference type="GO" id="GO:0003677">
    <property type="term" value="F:DNA binding"/>
    <property type="evidence" value="ECO:0007669"/>
    <property type="project" value="UniProtKB-KW"/>
</dbReference>
<organism evidence="5 6">
    <name type="scientific">Pontibacillus halophilus JSM 076056 = DSM 19796</name>
    <dbReference type="NCBI Taxonomy" id="1385510"/>
    <lineage>
        <taxon>Bacteria</taxon>
        <taxon>Bacillati</taxon>
        <taxon>Bacillota</taxon>
        <taxon>Bacilli</taxon>
        <taxon>Bacillales</taxon>
        <taxon>Bacillaceae</taxon>
        <taxon>Pontibacillus</taxon>
    </lineage>
</organism>
<dbReference type="InterPro" id="IPR000835">
    <property type="entry name" value="HTH_MarR-typ"/>
</dbReference>
<evidence type="ECO:0000259" key="4">
    <source>
        <dbReference type="PROSITE" id="PS50995"/>
    </source>
</evidence>
<dbReference type="InterPro" id="IPR036388">
    <property type="entry name" value="WH-like_DNA-bd_sf"/>
</dbReference>
<accession>A0A0A5GR96</accession>
<dbReference type="InterPro" id="IPR023187">
    <property type="entry name" value="Tscrpt_reg_MarR-type_CS"/>
</dbReference>
<dbReference type="PANTHER" id="PTHR42756:SF1">
    <property type="entry name" value="TRANSCRIPTIONAL REPRESSOR OF EMRAB OPERON"/>
    <property type="match status" value="1"/>
</dbReference>
<dbReference type="eggNOG" id="COG1846">
    <property type="taxonomic scope" value="Bacteria"/>
</dbReference>
<dbReference type="Gene3D" id="1.10.10.10">
    <property type="entry name" value="Winged helix-like DNA-binding domain superfamily/Winged helix DNA-binding domain"/>
    <property type="match status" value="1"/>
</dbReference>
<keyword evidence="6" id="KW-1185">Reference proteome</keyword>
<dbReference type="Pfam" id="PF01047">
    <property type="entry name" value="MarR"/>
    <property type="match status" value="1"/>
</dbReference>
<evidence type="ECO:0000256" key="1">
    <source>
        <dbReference type="ARBA" id="ARBA00023015"/>
    </source>
</evidence>
<dbReference type="AlphaFoldDB" id="A0A0A5GR96"/>
<dbReference type="PROSITE" id="PS50995">
    <property type="entry name" value="HTH_MARR_2"/>
    <property type="match status" value="1"/>
</dbReference>
<evidence type="ECO:0000313" key="6">
    <source>
        <dbReference type="Proteomes" id="UP000030528"/>
    </source>
</evidence>
<dbReference type="STRING" id="1385510.GCA_000425205_00312"/>
<comment type="caution">
    <text evidence="5">The sequence shown here is derived from an EMBL/GenBank/DDBJ whole genome shotgun (WGS) entry which is preliminary data.</text>
</comment>
<proteinExistence type="predicted"/>
<dbReference type="PROSITE" id="PS01117">
    <property type="entry name" value="HTH_MARR_1"/>
    <property type="match status" value="1"/>
</dbReference>
<dbReference type="SUPFAM" id="SSF46785">
    <property type="entry name" value="Winged helix' DNA-binding domain"/>
    <property type="match status" value="1"/>
</dbReference>
<sequence>MSFIEDLENRVGYHINVVSHMLRNKYNEELAKYDVTMAQAKVLYVLRSNGEQTQNELQEKLYVKASSVNGIVETMLKKGLIEKRTSDIDRRTKIITLSQKGTQLETKLRHVIYDLETELGEGFSEEELKVMISWLKRMQGNIYVKN</sequence>
<keyword evidence="1" id="KW-0805">Transcription regulation</keyword>
<keyword evidence="2" id="KW-0238">DNA-binding</keyword>
<dbReference type="GO" id="GO:0003700">
    <property type="term" value="F:DNA-binding transcription factor activity"/>
    <property type="evidence" value="ECO:0007669"/>
    <property type="project" value="InterPro"/>
</dbReference>
<keyword evidence="3" id="KW-0804">Transcription</keyword>
<dbReference type="EMBL" id="AVPE01000001">
    <property type="protein sequence ID" value="KGX93778.1"/>
    <property type="molecule type" value="Genomic_DNA"/>
</dbReference>
<dbReference type="RefSeq" id="WP_026799122.1">
    <property type="nucleotide sequence ID" value="NZ_AULI01000001.1"/>
</dbReference>
<gene>
    <name evidence="5" type="ORF">N781_00830</name>
</gene>
<evidence type="ECO:0000313" key="5">
    <source>
        <dbReference type="EMBL" id="KGX93778.1"/>
    </source>
</evidence>
<feature type="domain" description="HTH marR-type" evidence="4">
    <location>
        <begin position="8"/>
        <end position="140"/>
    </location>
</feature>
<evidence type="ECO:0000256" key="3">
    <source>
        <dbReference type="ARBA" id="ARBA00023163"/>
    </source>
</evidence>
<name>A0A0A5GR96_9BACI</name>
<dbReference type="OrthoDB" id="2328394at2"/>